<accession>A0A4S4LXG4</accession>
<evidence type="ECO:0000256" key="8">
    <source>
        <dbReference type="ARBA" id="ARBA00023157"/>
    </source>
</evidence>
<dbReference type="InterPro" id="IPR001621">
    <property type="entry name" value="Ligninase"/>
</dbReference>
<reference evidence="17 18" key="1">
    <citation type="submission" date="2019-02" db="EMBL/GenBank/DDBJ databases">
        <title>Genome sequencing of the rare red list fungi Bondarzewia mesenterica.</title>
        <authorList>
            <person name="Buettner E."/>
            <person name="Kellner H."/>
        </authorList>
    </citation>
    <scope>NUCLEOTIDE SEQUENCE [LARGE SCALE GENOMIC DNA]</scope>
    <source>
        <strain evidence="17 18">DSM 108281</strain>
    </source>
</reference>
<dbReference type="GO" id="GO:0042744">
    <property type="term" value="P:hydrogen peroxide catabolic process"/>
    <property type="evidence" value="ECO:0007669"/>
    <property type="project" value="TreeGrafter"/>
</dbReference>
<evidence type="ECO:0000256" key="12">
    <source>
        <dbReference type="PIRSR" id="PIRSR601621-3"/>
    </source>
</evidence>
<evidence type="ECO:0000256" key="13">
    <source>
        <dbReference type="PIRSR" id="PIRSR601621-4"/>
    </source>
</evidence>
<feature type="disulfide bond" evidence="13">
    <location>
        <begin position="102"/>
        <end position="370"/>
    </location>
</feature>
<feature type="binding site" evidence="11">
    <location>
        <position position="261"/>
    </location>
    <ligand>
        <name>Ca(2+)</name>
        <dbReference type="ChEBI" id="CHEBI:29108"/>
        <label>2</label>
    </ligand>
</feature>
<evidence type="ECO:0000256" key="9">
    <source>
        <dbReference type="ARBA" id="ARBA00023180"/>
    </source>
</evidence>
<dbReference type="EMBL" id="SGPL01000115">
    <property type="protein sequence ID" value="THH17334.1"/>
    <property type="molecule type" value="Genomic_DNA"/>
</dbReference>
<feature type="site" description="Transition state stabilizer" evidence="12">
    <location>
        <position position="130"/>
    </location>
</feature>
<feature type="disulfide bond" evidence="13">
    <location>
        <begin position="121"/>
        <end position="205"/>
    </location>
</feature>
<keyword evidence="2 14" id="KW-0575">Peroxidase</keyword>
<feature type="domain" description="Plant heme peroxidase family profile" evidence="16">
    <location>
        <begin position="129"/>
        <end position="381"/>
    </location>
</feature>
<feature type="disulfide bond" evidence="13">
    <location>
        <begin position="334"/>
        <end position="399"/>
    </location>
</feature>
<feature type="binding site" evidence="11">
    <location>
        <position position="280"/>
    </location>
    <ligand>
        <name>Ca(2+)</name>
        <dbReference type="ChEBI" id="CHEBI:29108"/>
        <label>2</label>
    </ligand>
</feature>
<dbReference type="PROSITE" id="PS50873">
    <property type="entry name" value="PEROXIDASE_4"/>
    <property type="match status" value="1"/>
</dbReference>
<evidence type="ECO:0000256" key="15">
    <source>
        <dbReference type="SAM" id="MobiDB-lite"/>
    </source>
</evidence>
<evidence type="ECO:0000256" key="2">
    <source>
        <dbReference type="ARBA" id="ARBA00022559"/>
    </source>
</evidence>
<keyword evidence="5" id="KW-0732">Signal</keyword>
<organism evidence="17 18">
    <name type="scientific">Bondarzewia mesenterica</name>
    <dbReference type="NCBI Taxonomy" id="1095465"/>
    <lineage>
        <taxon>Eukaryota</taxon>
        <taxon>Fungi</taxon>
        <taxon>Dikarya</taxon>
        <taxon>Basidiomycota</taxon>
        <taxon>Agaricomycotina</taxon>
        <taxon>Agaricomycetes</taxon>
        <taxon>Russulales</taxon>
        <taxon>Bondarzewiaceae</taxon>
        <taxon>Bondarzewia</taxon>
    </lineage>
</organism>
<keyword evidence="18" id="KW-1185">Reference proteome</keyword>
<dbReference type="Pfam" id="PF11895">
    <property type="entry name" value="Peroxidase_ext"/>
    <property type="match status" value="1"/>
</dbReference>
<dbReference type="InterPro" id="IPR019794">
    <property type="entry name" value="Peroxidases_AS"/>
</dbReference>
<dbReference type="AlphaFoldDB" id="A0A4S4LXG4"/>
<dbReference type="PANTHER" id="PTHR31356:SF66">
    <property type="entry name" value="CATALASE-PEROXIDASE"/>
    <property type="match status" value="1"/>
</dbReference>
<dbReference type="GO" id="GO:0034599">
    <property type="term" value="P:cellular response to oxidative stress"/>
    <property type="evidence" value="ECO:0007669"/>
    <property type="project" value="InterPro"/>
</dbReference>
<proteinExistence type="inferred from homology"/>
<evidence type="ECO:0000313" key="18">
    <source>
        <dbReference type="Proteomes" id="UP000310158"/>
    </source>
</evidence>
<evidence type="ECO:0000256" key="5">
    <source>
        <dbReference type="ARBA" id="ARBA00022729"/>
    </source>
</evidence>
<keyword evidence="3 11" id="KW-0349">Heme</keyword>
<dbReference type="PROSITE" id="PS00436">
    <property type="entry name" value="PEROXIDASE_2"/>
    <property type="match status" value="1"/>
</dbReference>
<feature type="disulfide bond" evidence="13">
    <location>
        <begin position="90"/>
        <end position="103"/>
    </location>
</feature>
<dbReference type="InterPro" id="IPR019793">
    <property type="entry name" value="Peroxidases_heam-ligand_BS"/>
</dbReference>
<evidence type="ECO:0000256" key="7">
    <source>
        <dbReference type="ARBA" id="ARBA00023004"/>
    </source>
</evidence>
<dbReference type="OrthoDB" id="2113341at2759"/>
<dbReference type="Gene3D" id="1.10.520.10">
    <property type="match status" value="1"/>
</dbReference>
<dbReference type="InterPro" id="IPR044831">
    <property type="entry name" value="Ccp1-like"/>
</dbReference>
<dbReference type="PROSITE" id="PS00435">
    <property type="entry name" value="PEROXIDASE_1"/>
    <property type="match status" value="1"/>
</dbReference>
<dbReference type="SUPFAM" id="SSF48113">
    <property type="entry name" value="Heme-dependent peroxidases"/>
    <property type="match status" value="1"/>
</dbReference>
<keyword evidence="11 14" id="KW-0106">Calcium</keyword>
<sequence length="411" mass="44715">MGTFFPNSAYRNLDEVRNWVTGPSSPCPDSGLPSRPWLCRIMAFDSDPLPPFFKLEFSIMVFSRNIRTLFFGLAFTSRVIDAALTPRVACPDGINTAMDAKCCPLFELRDQLQQDFFEGDCDTETHGSLRLTFHDAIGFSLTQDLGGGADGSMLTFAPVETAYDANLGIDEIVNEQLGFIKTHNVTYISHGDFVQFAAAVGLSNCPGAPTLDFFLGRPPAVKAAPDNTVPEPFHTVDQILKRMGDAGFSPNEVVSLLASHSVATSKEVDDTIPPLPFDSTPSTFDTQFFIETLLKGTMLPGSDGKNLGQEESPFGGEIRITSDFLLARDNRTACHWQGMVKNQSKMQSSFKAAMLKLSLLGQNEDNLVDCSEVIQSAAAVNNSPHFPNGTTKADIENSCPTMPFPNLPSTD</sequence>
<feature type="compositionally biased region" description="Pro residues" evidence="15">
    <location>
        <begin position="402"/>
        <end position="411"/>
    </location>
</feature>
<feature type="binding site" description="axial binding residue" evidence="11">
    <location>
        <position position="260"/>
    </location>
    <ligand>
        <name>heme b</name>
        <dbReference type="ChEBI" id="CHEBI:60344"/>
    </ligand>
    <ligandPart>
        <name>Fe</name>
        <dbReference type="ChEBI" id="CHEBI:18248"/>
    </ligandPart>
</feature>
<evidence type="ECO:0000256" key="1">
    <source>
        <dbReference type="ARBA" id="ARBA00006089"/>
    </source>
</evidence>
<dbReference type="Proteomes" id="UP000310158">
    <property type="component" value="Unassembled WGS sequence"/>
</dbReference>
<dbReference type="PRINTS" id="PR00462">
    <property type="entry name" value="LIGNINASE"/>
</dbReference>
<dbReference type="InterPro" id="IPR002016">
    <property type="entry name" value="Haem_peroxidase"/>
</dbReference>
<evidence type="ECO:0000256" key="3">
    <source>
        <dbReference type="ARBA" id="ARBA00022617"/>
    </source>
</evidence>
<evidence type="ECO:0000256" key="10">
    <source>
        <dbReference type="PIRSR" id="PIRSR601621-1"/>
    </source>
</evidence>
<evidence type="ECO:0000256" key="11">
    <source>
        <dbReference type="PIRSR" id="PIRSR601621-2"/>
    </source>
</evidence>
<evidence type="ECO:0000256" key="6">
    <source>
        <dbReference type="ARBA" id="ARBA00023002"/>
    </source>
</evidence>
<feature type="binding site" evidence="11">
    <location>
        <position position="285"/>
    </location>
    <ligand>
        <name>Ca(2+)</name>
        <dbReference type="ChEBI" id="CHEBI:29108"/>
        <label>2</label>
    </ligand>
</feature>
<comment type="similarity">
    <text evidence="1 14">Belongs to the peroxidase family. Ligninase subfamily.</text>
</comment>
<keyword evidence="7 11" id="KW-0408">Iron</keyword>
<evidence type="ECO:0000256" key="4">
    <source>
        <dbReference type="ARBA" id="ARBA00022723"/>
    </source>
</evidence>
<name>A0A4S4LXG4_9AGAM</name>
<evidence type="ECO:0000313" key="17">
    <source>
        <dbReference type="EMBL" id="THH17334.1"/>
    </source>
</evidence>
<feature type="binding site" evidence="11">
    <location>
        <position position="135"/>
    </location>
    <ligand>
        <name>Ca(2+)</name>
        <dbReference type="ChEBI" id="CHEBI:29108"/>
        <label>1</label>
    </ligand>
</feature>
<dbReference type="Gene3D" id="1.10.420.10">
    <property type="entry name" value="Peroxidase, domain 2"/>
    <property type="match status" value="1"/>
</dbReference>
<keyword evidence="4 11" id="KW-0479">Metal-binding</keyword>
<comment type="caution">
    <text evidence="17">The sequence shown here is derived from an EMBL/GenBank/DDBJ whole genome shotgun (WGS) entry which is preliminary data.</text>
</comment>
<dbReference type="GO" id="GO:0004601">
    <property type="term" value="F:peroxidase activity"/>
    <property type="evidence" value="ECO:0007669"/>
    <property type="project" value="UniProtKB-KW"/>
</dbReference>
<feature type="binding site" evidence="11">
    <location>
        <position position="278"/>
    </location>
    <ligand>
        <name>Ca(2+)</name>
        <dbReference type="ChEBI" id="CHEBI:29108"/>
        <label>2</label>
    </ligand>
</feature>
<feature type="active site" description="Proton acceptor" evidence="10">
    <location>
        <position position="134"/>
    </location>
</feature>
<feature type="region of interest" description="Disordered" evidence="15">
    <location>
        <begin position="385"/>
        <end position="411"/>
    </location>
</feature>
<comment type="cofactor">
    <cofactor evidence="11 14">
        <name>Ca(2+)</name>
        <dbReference type="ChEBI" id="CHEBI:29108"/>
    </cofactor>
    <text evidence="11 14">Binds 2 calcium ions per subunit.</text>
</comment>
<gene>
    <name evidence="17" type="ORF">EW146_g3451</name>
</gene>
<feature type="binding site" evidence="11">
    <location>
        <position position="148"/>
    </location>
    <ligand>
        <name>Ca(2+)</name>
        <dbReference type="ChEBI" id="CHEBI:29108"/>
        <label>1</label>
    </ligand>
</feature>
<dbReference type="CDD" id="cd00692">
    <property type="entry name" value="ligninase"/>
    <property type="match status" value="1"/>
</dbReference>
<dbReference type="EC" id="1.11.1.-" evidence="14"/>
<dbReference type="GO" id="GO:0020037">
    <property type="term" value="F:heme binding"/>
    <property type="evidence" value="ECO:0007669"/>
    <property type="project" value="UniProtKB-UniRule"/>
</dbReference>
<dbReference type="Pfam" id="PF00141">
    <property type="entry name" value="peroxidase"/>
    <property type="match status" value="1"/>
</dbReference>
<keyword evidence="9" id="KW-0325">Glycoprotein</keyword>
<keyword evidence="8 13" id="KW-1015">Disulfide bond</keyword>
<dbReference type="InterPro" id="IPR010255">
    <property type="entry name" value="Haem_peroxidase_sf"/>
</dbReference>
<protein>
    <recommendedName>
        <fullName evidence="14">Peroxidase</fullName>
        <ecNumber evidence="14">1.11.1.-</ecNumber>
    </recommendedName>
</protein>
<dbReference type="PANTHER" id="PTHR31356">
    <property type="entry name" value="THYLAKOID LUMENAL 29 KDA PROTEIN, CHLOROPLASTIC-RELATED"/>
    <property type="match status" value="1"/>
</dbReference>
<evidence type="ECO:0000259" key="16">
    <source>
        <dbReference type="PROSITE" id="PS50873"/>
    </source>
</evidence>
<keyword evidence="6 14" id="KW-0560">Oxidoreductase</keyword>
<dbReference type="GO" id="GO:0000302">
    <property type="term" value="P:response to reactive oxygen species"/>
    <property type="evidence" value="ECO:0007669"/>
    <property type="project" value="TreeGrafter"/>
</dbReference>
<feature type="binding site" evidence="11">
    <location>
        <position position="152"/>
    </location>
    <ligand>
        <name>Ca(2+)</name>
        <dbReference type="ChEBI" id="CHEBI:29108"/>
        <label>1</label>
    </ligand>
</feature>
<evidence type="ECO:0000256" key="14">
    <source>
        <dbReference type="RuleBase" id="RU363051"/>
    </source>
</evidence>
<dbReference type="InterPro" id="IPR024589">
    <property type="entry name" value="Ligninase_C"/>
</dbReference>
<dbReference type="PRINTS" id="PR00458">
    <property type="entry name" value="PEROXIDASE"/>
</dbReference>
<dbReference type="GO" id="GO:0046872">
    <property type="term" value="F:metal ion binding"/>
    <property type="evidence" value="ECO:0007669"/>
    <property type="project" value="UniProtKB-UniRule"/>
</dbReference>
<feature type="binding site" evidence="11">
    <location>
        <position position="150"/>
    </location>
    <ligand>
        <name>Ca(2+)</name>
        <dbReference type="ChEBI" id="CHEBI:29108"/>
        <label>1</label>
    </ligand>
</feature>
<comment type="cofactor">
    <cofactor evidence="11">
        <name>heme b</name>
        <dbReference type="ChEBI" id="CHEBI:60344"/>
    </cofactor>
    <text evidence="11">Binds 1 heme b (iron(II)-protoporphyrin IX) group per subunit.</text>
</comment>